<comment type="subcellular location">
    <subcellularLocation>
        <location evidence="1">Membrane</location>
        <topology evidence="1">Multi-pass membrane protein</topology>
    </subcellularLocation>
</comment>
<evidence type="ECO:0000313" key="8">
    <source>
        <dbReference type="EMBL" id="CAI6334548.1"/>
    </source>
</evidence>
<evidence type="ECO:0000256" key="4">
    <source>
        <dbReference type="ARBA" id="ARBA00023136"/>
    </source>
</evidence>
<evidence type="ECO:0000256" key="1">
    <source>
        <dbReference type="ARBA" id="ARBA00004141"/>
    </source>
</evidence>
<dbReference type="OrthoDB" id="426293at2759"/>
<feature type="region of interest" description="Disordered" evidence="6">
    <location>
        <begin position="632"/>
        <end position="690"/>
    </location>
</feature>
<evidence type="ECO:0000256" key="2">
    <source>
        <dbReference type="ARBA" id="ARBA00022692"/>
    </source>
</evidence>
<accession>A0A9W4XK45</accession>
<protein>
    <submittedName>
        <fullName evidence="8">Uncharacterized protein</fullName>
    </submittedName>
</protein>
<dbReference type="GO" id="GO:0016020">
    <property type="term" value="C:membrane"/>
    <property type="evidence" value="ECO:0007669"/>
    <property type="project" value="UniProtKB-SubCell"/>
</dbReference>
<dbReference type="InterPro" id="IPR002523">
    <property type="entry name" value="MgTranspt_CorA/ZnTranspt_ZntB"/>
</dbReference>
<sequence>MAAKEVEELRRQLETLQRSHDALVKTLSAPSDLPETPRFPRANTRDDAAFADTSTVSSDDEDEDDSYFVKKQLPAKSFDHEHLREHLKKHDWQEHGRAILAPIITNPGKLSKQPHLFHLGPGPADDRSHYSHFQVYDVDSDGYTELVETSGNNMSKATEIWHSIRNIGQNLDKQPVGRITIAREPAPILFGALHLTLHDAFDMDEIFRHLVKTDASSAHMHRAFQEDRKHQRTFFFTFEYYTVLGEDCSPMEWQRSDKDKDDTHIPLSRCGAVVALALFDDKPRPIRNRGRRARTKNGYVQNIWSPWQVLQLETFPDWRATSDTFESGHRFLNGPEAFLHSLLTEYRDARKRYDEIYKRITLLITPALGFLFDSELRDQRLFEDRKFTWTRRYFYAHQAVGHSLARILKLPNSTDQLQLGNVNDSIKSMIDAFEDTFTDEVWEGKSKVLWPLYEESPRNDHWKRRLRLLRLQFEREMKELRILQRRALRILRYQCIECTKSESADANNARQENNDRRHEIESLQDHLFSGTSIQESRKSVELSDITVQQGRNIKLLTIVNLFFMPLTFVTSVFGMTNMPENPASYWPFGVTLLAICIPFFSLIGFLSTNFGYRIWAAKTKQLYRWLWPKPKTQDTNASENAEPSGSGINRTYSTEEKMQLRMGERSRRGSETRTRERGFSFRERKGENESHPNIKRMVEAMGDGRQSGLVRMGTLRASQDVGQSESRDTVVEVRDREEGTV</sequence>
<reference evidence="8" key="1">
    <citation type="submission" date="2023-01" db="EMBL/GenBank/DDBJ databases">
        <authorList>
            <person name="Van Ghelder C."/>
            <person name="Rancurel C."/>
        </authorList>
    </citation>
    <scope>NUCLEOTIDE SEQUENCE</scope>
    <source>
        <strain evidence="8">CNCM I-4278</strain>
    </source>
</reference>
<dbReference type="SUPFAM" id="SSF144083">
    <property type="entry name" value="Magnesium transport protein CorA, transmembrane region"/>
    <property type="match status" value="1"/>
</dbReference>
<keyword evidence="3 7" id="KW-1133">Transmembrane helix</keyword>
<dbReference type="Proteomes" id="UP001152607">
    <property type="component" value="Unassembled WGS sequence"/>
</dbReference>
<dbReference type="InterPro" id="IPR050829">
    <property type="entry name" value="CorA_MIT"/>
</dbReference>
<evidence type="ECO:0000256" key="3">
    <source>
        <dbReference type="ARBA" id="ARBA00022989"/>
    </source>
</evidence>
<feature type="compositionally biased region" description="Basic and acidic residues" evidence="6">
    <location>
        <begin position="653"/>
        <end position="690"/>
    </location>
</feature>
<gene>
    <name evidence="8" type="ORF">PDIGIT_LOCUS7609</name>
</gene>
<feature type="transmembrane region" description="Helical" evidence="7">
    <location>
        <begin position="555"/>
        <end position="573"/>
    </location>
</feature>
<dbReference type="PANTHER" id="PTHR47685:SF1">
    <property type="entry name" value="MAGNESIUM TRANSPORT PROTEIN CORA"/>
    <property type="match status" value="1"/>
</dbReference>
<dbReference type="InterPro" id="IPR045863">
    <property type="entry name" value="CorA_TM1_TM2"/>
</dbReference>
<keyword evidence="9" id="KW-1185">Reference proteome</keyword>
<dbReference type="Pfam" id="PF01544">
    <property type="entry name" value="CorA"/>
    <property type="match status" value="1"/>
</dbReference>
<keyword evidence="4 7" id="KW-0472">Membrane</keyword>
<dbReference type="AlphaFoldDB" id="A0A9W4XK45"/>
<comment type="caution">
    <text evidence="8">The sequence shown here is derived from an EMBL/GenBank/DDBJ whole genome shotgun (WGS) entry which is preliminary data.</text>
</comment>
<name>A0A9W4XK45_9PLEO</name>
<keyword evidence="2 7" id="KW-0812">Transmembrane</keyword>
<feature type="compositionally biased region" description="Basic and acidic residues" evidence="6">
    <location>
        <begin position="725"/>
        <end position="741"/>
    </location>
</feature>
<evidence type="ECO:0000256" key="6">
    <source>
        <dbReference type="SAM" id="MobiDB-lite"/>
    </source>
</evidence>
<proteinExistence type="predicted"/>
<evidence type="ECO:0000313" key="9">
    <source>
        <dbReference type="Proteomes" id="UP001152607"/>
    </source>
</evidence>
<organism evidence="8 9">
    <name type="scientific">Periconia digitata</name>
    <dbReference type="NCBI Taxonomy" id="1303443"/>
    <lineage>
        <taxon>Eukaryota</taxon>
        <taxon>Fungi</taxon>
        <taxon>Dikarya</taxon>
        <taxon>Ascomycota</taxon>
        <taxon>Pezizomycotina</taxon>
        <taxon>Dothideomycetes</taxon>
        <taxon>Pleosporomycetidae</taxon>
        <taxon>Pleosporales</taxon>
        <taxon>Massarineae</taxon>
        <taxon>Periconiaceae</taxon>
        <taxon>Periconia</taxon>
    </lineage>
</organism>
<keyword evidence="5" id="KW-0175">Coiled coil</keyword>
<feature type="compositionally biased region" description="Polar residues" evidence="6">
    <location>
        <begin position="633"/>
        <end position="652"/>
    </location>
</feature>
<dbReference type="Gene3D" id="1.20.58.340">
    <property type="entry name" value="Magnesium transport protein CorA, transmembrane region"/>
    <property type="match status" value="1"/>
</dbReference>
<feature type="region of interest" description="Disordered" evidence="6">
    <location>
        <begin position="715"/>
        <end position="741"/>
    </location>
</feature>
<dbReference type="EMBL" id="CAOQHR010000005">
    <property type="protein sequence ID" value="CAI6334548.1"/>
    <property type="molecule type" value="Genomic_DNA"/>
</dbReference>
<evidence type="ECO:0000256" key="7">
    <source>
        <dbReference type="SAM" id="Phobius"/>
    </source>
</evidence>
<feature type="coiled-coil region" evidence="5">
    <location>
        <begin position="466"/>
        <end position="526"/>
    </location>
</feature>
<feature type="region of interest" description="Disordered" evidence="6">
    <location>
        <begin position="21"/>
        <end position="65"/>
    </location>
</feature>
<dbReference type="PANTHER" id="PTHR47685">
    <property type="entry name" value="MAGNESIUM TRANSPORT PROTEIN CORA"/>
    <property type="match status" value="1"/>
</dbReference>
<dbReference type="GO" id="GO:0046873">
    <property type="term" value="F:metal ion transmembrane transporter activity"/>
    <property type="evidence" value="ECO:0007669"/>
    <property type="project" value="InterPro"/>
</dbReference>
<evidence type="ECO:0000256" key="5">
    <source>
        <dbReference type="SAM" id="Coils"/>
    </source>
</evidence>
<feature type="transmembrane region" description="Helical" evidence="7">
    <location>
        <begin position="585"/>
        <end position="606"/>
    </location>
</feature>